<dbReference type="GeneID" id="39860120"/>
<protein>
    <submittedName>
        <fullName evidence="1">Uncharacterized protein</fullName>
    </submittedName>
</protein>
<name>A0AAF0PGI9_9EURY</name>
<dbReference type="GeneID" id="84216768"/>
<dbReference type="Proteomes" id="UP001224926">
    <property type="component" value="Plasmid unnamed1"/>
</dbReference>
<accession>A0AAF0PGI9</accession>
<evidence type="ECO:0000313" key="2">
    <source>
        <dbReference type="Proteomes" id="UP001224926"/>
    </source>
</evidence>
<dbReference type="EMBL" id="CP101874">
    <property type="protein sequence ID" value="WMT10271.1"/>
    <property type="molecule type" value="Genomic_DNA"/>
</dbReference>
<keyword evidence="1" id="KW-0614">Plasmid</keyword>
<keyword evidence="2" id="KW-1185">Reference proteome</keyword>
<organism evidence="1 2">
    <name type="scientific">Natrinema thermotolerans</name>
    <dbReference type="NCBI Taxonomy" id="121872"/>
    <lineage>
        <taxon>Archaea</taxon>
        <taxon>Methanobacteriati</taxon>
        <taxon>Methanobacteriota</taxon>
        <taxon>Stenosarchaea group</taxon>
        <taxon>Halobacteria</taxon>
        <taxon>Halobacteriales</taxon>
        <taxon>Natrialbaceae</taxon>
        <taxon>Natrinema</taxon>
    </lineage>
</organism>
<proteinExistence type="predicted"/>
<geneLocation type="plasmid" evidence="1 2">
    <name>unnamed1</name>
</geneLocation>
<dbReference type="AlphaFoldDB" id="A0AAF0PGI9"/>
<sequence length="333" mass="38233">MGAGESSETIPTSLETIQKRTQWIRDREIADTALRDFLRTHDKEFPSGDIDLKEHVAKVLDEDEFPGFRKQFRFGGKQSLNFFVLTGISDEFDDIPSSVVSEFPRAEEVQDEKGEPFLVDTEEFDDRLYVILGRYVSMKTVDPSTGKPQRDLKPDECVAVINKDTDLVHVRTAEVPLARRVCKKIASSIGIDYQNEDVFYKPSFDQAFINEFSDQIEKYVNLNVVVSEGNGRTASSVRYTSKKDESGEYMNLLEDDQVQQELNEEDGEISKGYVKLNDSDFALYLNRPQSKIWFRSYEREGRLNEIEELIDDVLRKSGGYPQQKLQGFENVPE</sequence>
<gene>
    <name evidence="1" type="ORF">NP511_22480</name>
</gene>
<reference evidence="1 2" key="1">
    <citation type="submission" date="2022-07" db="EMBL/GenBank/DDBJ databases">
        <title>Two temperate virus in Haloterrigena jeotgali A29.</title>
        <authorList>
            <person name="Deng X."/>
        </authorList>
    </citation>
    <scope>NUCLEOTIDE SEQUENCE [LARGE SCALE GENOMIC DNA]</scope>
    <source>
        <strain evidence="1 2">A29</strain>
        <plasmid evidence="1 2">unnamed1</plasmid>
    </source>
</reference>
<evidence type="ECO:0000313" key="1">
    <source>
        <dbReference type="EMBL" id="WMT10271.1"/>
    </source>
</evidence>
<dbReference type="RefSeq" id="WP_049967195.1">
    <property type="nucleotide sequence ID" value="NZ_CP101874.1"/>
</dbReference>